<dbReference type="EMBL" id="FNPF01000010">
    <property type="protein sequence ID" value="SDY53546.1"/>
    <property type="molecule type" value="Genomic_DNA"/>
</dbReference>
<organism evidence="1 2">
    <name type="scientific">Citreimonas salinaria</name>
    <dbReference type="NCBI Taxonomy" id="321339"/>
    <lineage>
        <taxon>Bacteria</taxon>
        <taxon>Pseudomonadati</taxon>
        <taxon>Pseudomonadota</taxon>
        <taxon>Alphaproteobacteria</taxon>
        <taxon>Rhodobacterales</taxon>
        <taxon>Roseobacteraceae</taxon>
        <taxon>Citreimonas</taxon>
    </lineage>
</organism>
<evidence type="ECO:0000313" key="2">
    <source>
        <dbReference type="Proteomes" id="UP000199286"/>
    </source>
</evidence>
<evidence type="ECO:0000313" key="1">
    <source>
        <dbReference type="EMBL" id="SDY53546.1"/>
    </source>
</evidence>
<accession>A0A1H3KNC8</accession>
<reference evidence="1 2" key="1">
    <citation type="submission" date="2016-10" db="EMBL/GenBank/DDBJ databases">
        <authorList>
            <person name="de Groot N.N."/>
        </authorList>
    </citation>
    <scope>NUCLEOTIDE SEQUENCE [LARGE SCALE GENOMIC DNA]</scope>
    <source>
        <strain evidence="1 2">DSM 26880</strain>
    </source>
</reference>
<dbReference type="STRING" id="321339.SAMN05444340_1105"/>
<proteinExistence type="predicted"/>
<keyword evidence="2" id="KW-1185">Reference proteome</keyword>
<dbReference type="Proteomes" id="UP000199286">
    <property type="component" value="Unassembled WGS sequence"/>
</dbReference>
<gene>
    <name evidence="1" type="ORF">SAMN05444340_1105</name>
</gene>
<sequence>MRCRIGGCAGTRNGDRIGDYVRCDLPPLPDRCRDIASDDLLVALDP</sequence>
<dbReference type="AlphaFoldDB" id="A0A1H3KNC8"/>
<name>A0A1H3KNC8_9RHOB</name>
<protein>
    <submittedName>
        <fullName evidence="1">Uncharacterized protein</fullName>
    </submittedName>
</protein>